<dbReference type="Pfam" id="PF02518">
    <property type="entry name" value="HATPase_c"/>
    <property type="match status" value="1"/>
</dbReference>
<name>A0ABX1SA71_9PSEU</name>
<comment type="caution">
    <text evidence="14">The sequence shown here is derived from an EMBL/GenBank/DDBJ whole genome shotgun (WGS) entry which is preliminary data.</text>
</comment>
<evidence type="ECO:0000256" key="5">
    <source>
        <dbReference type="ARBA" id="ARBA00022679"/>
    </source>
</evidence>
<reference evidence="14 15" key="1">
    <citation type="submission" date="2020-04" db="EMBL/GenBank/DDBJ databases">
        <authorList>
            <person name="Klaysubun C."/>
            <person name="Duangmal K."/>
            <person name="Lipun K."/>
        </authorList>
    </citation>
    <scope>NUCLEOTIDE SEQUENCE [LARGE SCALE GENOMIC DNA]</scope>
    <source>
        <strain evidence="14 15">K10HN5</strain>
    </source>
</reference>
<dbReference type="CDD" id="cd00075">
    <property type="entry name" value="HATPase"/>
    <property type="match status" value="1"/>
</dbReference>
<keyword evidence="7 14" id="KW-0418">Kinase</keyword>
<dbReference type="InterPro" id="IPR005467">
    <property type="entry name" value="His_kinase_dom"/>
</dbReference>
<evidence type="ECO:0000256" key="8">
    <source>
        <dbReference type="ARBA" id="ARBA00022989"/>
    </source>
</evidence>
<keyword evidence="6 11" id="KW-0812">Transmembrane</keyword>
<dbReference type="Proteomes" id="UP000820669">
    <property type="component" value="Unassembled WGS sequence"/>
</dbReference>
<dbReference type="PRINTS" id="PR00344">
    <property type="entry name" value="BCTRLSENSOR"/>
</dbReference>
<dbReference type="Pfam" id="PF00512">
    <property type="entry name" value="HisKA"/>
    <property type="match status" value="1"/>
</dbReference>
<evidence type="ECO:0000313" key="14">
    <source>
        <dbReference type="EMBL" id="NMH98465.1"/>
    </source>
</evidence>
<dbReference type="SMART" id="SM00387">
    <property type="entry name" value="HATPase_c"/>
    <property type="match status" value="1"/>
</dbReference>
<dbReference type="SMART" id="SM00304">
    <property type="entry name" value="HAMP"/>
    <property type="match status" value="1"/>
</dbReference>
<evidence type="ECO:0000256" key="4">
    <source>
        <dbReference type="ARBA" id="ARBA00022553"/>
    </source>
</evidence>
<evidence type="ECO:0000256" key="10">
    <source>
        <dbReference type="ARBA" id="ARBA00023136"/>
    </source>
</evidence>
<dbReference type="InterPro" id="IPR003661">
    <property type="entry name" value="HisK_dim/P_dom"/>
</dbReference>
<evidence type="ECO:0000256" key="11">
    <source>
        <dbReference type="SAM" id="Phobius"/>
    </source>
</evidence>
<dbReference type="InterPro" id="IPR003594">
    <property type="entry name" value="HATPase_dom"/>
</dbReference>
<dbReference type="PROSITE" id="PS50109">
    <property type="entry name" value="HIS_KIN"/>
    <property type="match status" value="1"/>
</dbReference>
<dbReference type="PANTHER" id="PTHR45436">
    <property type="entry name" value="SENSOR HISTIDINE KINASE YKOH"/>
    <property type="match status" value="1"/>
</dbReference>
<keyword evidence="10 11" id="KW-0472">Membrane</keyword>
<protein>
    <recommendedName>
        <fullName evidence="3">histidine kinase</fullName>
        <ecNumber evidence="3">2.7.13.3</ecNumber>
    </recommendedName>
</protein>
<evidence type="ECO:0000259" key="13">
    <source>
        <dbReference type="PROSITE" id="PS50885"/>
    </source>
</evidence>
<evidence type="ECO:0000313" key="15">
    <source>
        <dbReference type="Proteomes" id="UP000820669"/>
    </source>
</evidence>
<dbReference type="Gene3D" id="6.10.340.10">
    <property type="match status" value="1"/>
</dbReference>
<dbReference type="SUPFAM" id="SSF47384">
    <property type="entry name" value="Homodimeric domain of signal transducing histidine kinase"/>
    <property type="match status" value="1"/>
</dbReference>
<keyword evidence="4" id="KW-0597">Phosphoprotein</keyword>
<keyword evidence="15" id="KW-1185">Reference proteome</keyword>
<dbReference type="InterPro" id="IPR004358">
    <property type="entry name" value="Sig_transdc_His_kin-like_C"/>
</dbReference>
<feature type="transmembrane region" description="Helical" evidence="11">
    <location>
        <begin position="43"/>
        <end position="66"/>
    </location>
</feature>
<dbReference type="SUPFAM" id="SSF55874">
    <property type="entry name" value="ATPase domain of HSP90 chaperone/DNA topoisomerase II/histidine kinase"/>
    <property type="match status" value="1"/>
</dbReference>
<dbReference type="Gene3D" id="3.30.565.10">
    <property type="entry name" value="Histidine kinase-like ATPase, C-terminal domain"/>
    <property type="match status" value="1"/>
</dbReference>
<dbReference type="EMBL" id="JAAXLA010000023">
    <property type="protein sequence ID" value="NMH98465.1"/>
    <property type="molecule type" value="Genomic_DNA"/>
</dbReference>
<feature type="domain" description="HAMP" evidence="13">
    <location>
        <begin position="211"/>
        <end position="263"/>
    </location>
</feature>
<evidence type="ECO:0000256" key="6">
    <source>
        <dbReference type="ARBA" id="ARBA00022692"/>
    </source>
</evidence>
<dbReference type="InterPro" id="IPR003660">
    <property type="entry name" value="HAMP_dom"/>
</dbReference>
<dbReference type="PANTHER" id="PTHR45436:SF5">
    <property type="entry name" value="SENSOR HISTIDINE KINASE TRCS"/>
    <property type="match status" value="1"/>
</dbReference>
<evidence type="ECO:0000256" key="1">
    <source>
        <dbReference type="ARBA" id="ARBA00000085"/>
    </source>
</evidence>
<evidence type="ECO:0000256" key="2">
    <source>
        <dbReference type="ARBA" id="ARBA00004236"/>
    </source>
</evidence>
<sequence>MTATGRAAHLAPPTDRVALPGGDAATMHSRVPALDRITLRARIGILAALVAAGAVILVSAAAFIVVRANILNTLDENLLQRAAAAAQSELADPQSLATIPPEVLGAGDIRIALLMANGVARSAEGAASAPPLGTEELDVARGVSVYSTRTANLADGSYRVVAVQAGGGRALVIAQRLEPTQQALTKLGIALPIVGGIGVILAALAGVAVARAGLRPVQRLTAATERVAATGDLRPIHGSGSDELGRLTHSFNEMLGALAASQEQQRRLVADAGHELRTPLTSLRTNLELLAAADQPGAPTLPESDRAEILDDVRAQVAELSQLVGDLVELAREDPPMVLHEPVELTDVVERALERARRRAGDVEFVAMLTPWTLIGDATALERAVLNLLDNAAKWSPPGATVRVQMIQLDEWTVVIEVADAGPGIAEEDLPRVFDRFYRADGARTMPGSGLGLAIVKQVAGRHGGAVWAGRAPEGGALLALRLPGRRPTG</sequence>
<keyword evidence="5" id="KW-0808">Transferase</keyword>
<evidence type="ECO:0000259" key="12">
    <source>
        <dbReference type="PROSITE" id="PS50109"/>
    </source>
</evidence>
<dbReference type="InterPro" id="IPR036097">
    <property type="entry name" value="HisK_dim/P_sf"/>
</dbReference>
<dbReference type="SMART" id="SM00388">
    <property type="entry name" value="HisKA"/>
    <property type="match status" value="1"/>
</dbReference>
<keyword evidence="8 11" id="KW-1133">Transmembrane helix</keyword>
<dbReference type="Gene3D" id="1.10.287.130">
    <property type="match status" value="1"/>
</dbReference>
<comment type="catalytic activity">
    <reaction evidence="1">
        <text>ATP + protein L-histidine = ADP + protein N-phospho-L-histidine.</text>
        <dbReference type="EC" id="2.7.13.3"/>
    </reaction>
</comment>
<dbReference type="InterPro" id="IPR036890">
    <property type="entry name" value="HATPase_C_sf"/>
</dbReference>
<dbReference type="EC" id="2.7.13.3" evidence="3"/>
<feature type="transmembrane region" description="Helical" evidence="11">
    <location>
        <begin position="189"/>
        <end position="210"/>
    </location>
</feature>
<gene>
    <name evidence="14" type="ORF">HF526_14285</name>
</gene>
<comment type="subcellular location">
    <subcellularLocation>
        <location evidence="2">Cell membrane</location>
    </subcellularLocation>
</comment>
<dbReference type="Pfam" id="PF00672">
    <property type="entry name" value="HAMP"/>
    <property type="match status" value="1"/>
</dbReference>
<proteinExistence type="predicted"/>
<feature type="domain" description="Histidine kinase" evidence="12">
    <location>
        <begin position="271"/>
        <end position="487"/>
    </location>
</feature>
<dbReference type="CDD" id="cd06225">
    <property type="entry name" value="HAMP"/>
    <property type="match status" value="1"/>
</dbReference>
<dbReference type="CDD" id="cd00082">
    <property type="entry name" value="HisKA"/>
    <property type="match status" value="1"/>
</dbReference>
<keyword evidence="9" id="KW-0902">Two-component regulatory system</keyword>
<evidence type="ECO:0000256" key="7">
    <source>
        <dbReference type="ARBA" id="ARBA00022777"/>
    </source>
</evidence>
<organism evidence="14 15">
    <name type="scientific">Pseudonocardia acidicola</name>
    <dbReference type="NCBI Taxonomy" id="2724939"/>
    <lineage>
        <taxon>Bacteria</taxon>
        <taxon>Bacillati</taxon>
        <taxon>Actinomycetota</taxon>
        <taxon>Actinomycetes</taxon>
        <taxon>Pseudonocardiales</taxon>
        <taxon>Pseudonocardiaceae</taxon>
        <taxon>Pseudonocardia</taxon>
    </lineage>
</organism>
<accession>A0ABX1SA71</accession>
<dbReference type="GO" id="GO:0016301">
    <property type="term" value="F:kinase activity"/>
    <property type="evidence" value="ECO:0007669"/>
    <property type="project" value="UniProtKB-KW"/>
</dbReference>
<dbReference type="PROSITE" id="PS50885">
    <property type="entry name" value="HAMP"/>
    <property type="match status" value="1"/>
</dbReference>
<dbReference type="SUPFAM" id="SSF158472">
    <property type="entry name" value="HAMP domain-like"/>
    <property type="match status" value="1"/>
</dbReference>
<evidence type="ECO:0000256" key="9">
    <source>
        <dbReference type="ARBA" id="ARBA00023012"/>
    </source>
</evidence>
<evidence type="ECO:0000256" key="3">
    <source>
        <dbReference type="ARBA" id="ARBA00012438"/>
    </source>
</evidence>
<dbReference type="InterPro" id="IPR050428">
    <property type="entry name" value="TCS_sensor_his_kinase"/>
</dbReference>